<proteinExistence type="predicted"/>
<feature type="transmembrane region" description="Helical" evidence="2">
    <location>
        <begin position="471"/>
        <end position="491"/>
    </location>
</feature>
<evidence type="ECO:0000256" key="1">
    <source>
        <dbReference type="SAM" id="MobiDB-lite"/>
    </source>
</evidence>
<reference evidence="3" key="1">
    <citation type="submission" date="2021-01" db="EMBL/GenBank/DDBJ databases">
        <title>Whole genome shotgun sequence of Virgisporangium aliadipatigenens NBRC 105644.</title>
        <authorList>
            <person name="Komaki H."/>
            <person name="Tamura T."/>
        </authorList>
    </citation>
    <scope>NUCLEOTIDE SEQUENCE</scope>
    <source>
        <strain evidence="3">NBRC 105644</strain>
    </source>
</reference>
<feature type="transmembrane region" description="Helical" evidence="2">
    <location>
        <begin position="447"/>
        <end position="465"/>
    </location>
</feature>
<evidence type="ECO:0000313" key="4">
    <source>
        <dbReference type="Proteomes" id="UP000619260"/>
    </source>
</evidence>
<evidence type="ECO:0000256" key="2">
    <source>
        <dbReference type="SAM" id="Phobius"/>
    </source>
</evidence>
<dbReference type="Proteomes" id="UP000619260">
    <property type="component" value="Unassembled WGS sequence"/>
</dbReference>
<keyword evidence="2" id="KW-1133">Transmembrane helix</keyword>
<dbReference type="RefSeq" id="WP_203899996.1">
    <property type="nucleotide sequence ID" value="NZ_BOPF01000010.1"/>
</dbReference>
<dbReference type="Gene3D" id="3.90.1720.10">
    <property type="entry name" value="endopeptidase domain like (from Nostoc punctiforme)"/>
    <property type="match status" value="1"/>
</dbReference>
<name>A0A8J4DQX7_9ACTN</name>
<feature type="region of interest" description="Disordered" evidence="1">
    <location>
        <begin position="306"/>
        <end position="386"/>
    </location>
</feature>
<keyword evidence="4" id="KW-1185">Reference proteome</keyword>
<protein>
    <submittedName>
        <fullName evidence="3">Uncharacterized protein</fullName>
    </submittedName>
</protein>
<dbReference type="EMBL" id="BOPF01000010">
    <property type="protein sequence ID" value="GIJ46481.1"/>
    <property type="molecule type" value="Genomic_DNA"/>
</dbReference>
<accession>A0A8J4DQX7</accession>
<dbReference type="AlphaFoldDB" id="A0A8J4DQX7"/>
<keyword evidence="2" id="KW-0812">Transmembrane</keyword>
<evidence type="ECO:0000313" key="3">
    <source>
        <dbReference type="EMBL" id="GIJ46481.1"/>
    </source>
</evidence>
<organism evidence="3 4">
    <name type="scientific">Virgisporangium aliadipatigenens</name>
    <dbReference type="NCBI Taxonomy" id="741659"/>
    <lineage>
        <taxon>Bacteria</taxon>
        <taxon>Bacillati</taxon>
        <taxon>Actinomycetota</taxon>
        <taxon>Actinomycetes</taxon>
        <taxon>Micromonosporales</taxon>
        <taxon>Micromonosporaceae</taxon>
        <taxon>Virgisporangium</taxon>
    </lineage>
</organism>
<comment type="caution">
    <text evidence="3">The sequence shown here is derived from an EMBL/GenBank/DDBJ whole genome shotgun (WGS) entry which is preliminary data.</text>
</comment>
<keyword evidence="2" id="KW-0472">Membrane</keyword>
<feature type="compositionally biased region" description="Pro residues" evidence="1">
    <location>
        <begin position="369"/>
        <end position="380"/>
    </location>
</feature>
<feature type="compositionally biased region" description="Basic and acidic residues" evidence="1">
    <location>
        <begin position="306"/>
        <end position="342"/>
    </location>
</feature>
<gene>
    <name evidence="3" type="ORF">Val02_33670</name>
</gene>
<sequence length="519" mass="56814">MAPAGLLREACSPELYRRNPFRTAGLPVGVPTALVRQRLAGDPAADRLEEPLARLLDGFFWYRADPALDALAAGDIAGTRARWEAAAGTDPVARHNLAVLCHSTALEHSAGDFFPDDLWPDAYRHWLALRETDAAWTPQLRRVRRILPLALALVNARLAVDALAAGGPVEPALRHWRLPFEAGLPEGVAERAARIAAAPLRARVAAAREAVDDGTPAEAEAALRAAVIPLTTLQLLDPTQDDPVELFLRAAARHSSSGAWASARDLLALAAPLARTAAGVDAVQRQLRAAEQELRVREAVEAYRRRKLREESEARSARAAHEAAEERRARAAREAAARRAEALRMAAQRQVMESRRRTRAARTGEPQRATPPPPAPPVPGPRRDASTDRAARNLLAFAVDWDGCHYCQRVRRSPRHDHPVSLARGADVATVSVPRCLPCRWRQTGRACLGLVLMAFTVLIVVIVTPAAARWVSWTAVAVGLVWTVTGLLAVRRGAKARWLHTLTYPPVADLWREGWRRH</sequence>